<dbReference type="Gene3D" id="3.30.40.10">
    <property type="entry name" value="Zinc/RING finger domain, C3HC4 (zinc finger)"/>
    <property type="match status" value="2"/>
</dbReference>
<proteinExistence type="predicted"/>
<dbReference type="PANTHER" id="PTHR25465:SF39">
    <property type="entry name" value="E3 UBIQUITIN-PROTEIN LIGASE TRIM47-LIKE"/>
    <property type="match status" value="1"/>
</dbReference>
<dbReference type="InterPro" id="IPR051051">
    <property type="entry name" value="E3_ubiq-ligase_TRIM/RNF"/>
</dbReference>
<dbReference type="InterPro" id="IPR017907">
    <property type="entry name" value="Znf_RING_CS"/>
</dbReference>
<dbReference type="GeneID" id="108700418"/>
<reference evidence="8" key="1">
    <citation type="submission" date="2025-08" db="UniProtKB">
        <authorList>
            <consortium name="RefSeq"/>
        </authorList>
    </citation>
    <scope>IDENTIFICATION</scope>
    <source>
        <strain evidence="8">J_2021</strain>
        <tissue evidence="8">Erythrocytes</tissue>
    </source>
</reference>
<evidence type="ECO:0000256" key="4">
    <source>
        <dbReference type="PROSITE-ProRule" id="PRU00024"/>
    </source>
</evidence>
<dbReference type="SMART" id="SM00336">
    <property type="entry name" value="BBOX"/>
    <property type="match status" value="2"/>
</dbReference>
<dbReference type="PROSITE" id="PS50089">
    <property type="entry name" value="ZF_RING_2"/>
    <property type="match status" value="2"/>
</dbReference>
<dbReference type="AlphaFoldDB" id="A0A8J0TQS2"/>
<name>A0A8J0TQS2_XENLA</name>
<evidence type="ECO:0000259" key="5">
    <source>
        <dbReference type="PROSITE" id="PS50089"/>
    </source>
</evidence>
<dbReference type="OrthoDB" id="6105938at2759"/>
<organism evidence="7 8">
    <name type="scientific">Xenopus laevis</name>
    <name type="common">African clawed frog</name>
    <dbReference type="NCBI Taxonomy" id="8355"/>
    <lineage>
        <taxon>Eukaryota</taxon>
        <taxon>Metazoa</taxon>
        <taxon>Chordata</taxon>
        <taxon>Craniata</taxon>
        <taxon>Vertebrata</taxon>
        <taxon>Euteleostomi</taxon>
        <taxon>Amphibia</taxon>
        <taxon>Batrachia</taxon>
        <taxon>Anura</taxon>
        <taxon>Pipoidea</taxon>
        <taxon>Pipidae</taxon>
        <taxon>Xenopodinae</taxon>
        <taxon>Xenopus</taxon>
        <taxon>Xenopus</taxon>
    </lineage>
</organism>
<feature type="domain" description="RING-type" evidence="5">
    <location>
        <begin position="224"/>
        <end position="267"/>
    </location>
</feature>
<dbReference type="KEGG" id="xla:108700418"/>
<feature type="domain" description="RING-type" evidence="5">
    <location>
        <begin position="37"/>
        <end position="81"/>
    </location>
</feature>
<dbReference type="GO" id="GO:0016874">
    <property type="term" value="F:ligase activity"/>
    <property type="evidence" value="ECO:0007669"/>
    <property type="project" value="UniProtKB-KW"/>
</dbReference>
<dbReference type="Pfam" id="PF00643">
    <property type="entry name" value="zf-B_box"/>
    <property type="match status" value="2"/>
</dbReference>
<evidence type="ECO:0000256" key="1">
    <source>
        <dbReference type="ARBA" id="ARBA00022723"/>
    </source>
</evidence>
<dbReference type="InterPro" id="IPR027370">
    <property type="entry name" value="Znf-RING_euk"/>
</dbReference>
<dbReference type="GO" id="GO:0008270">
    <property type="term" value="F:zinc ion binding"/>
    <property type="evidence" value="ECO:0007669"/>
    <property type="project" value="UniProtKB-KW"/>
</dbReference>
<dbReference type="PROSITE" id="PS00518">
    <property type="entry name" value="ZF_RING_1"/>
    <property type="match status" value="2"/>
</dbReference>
<keyword evidence="1" id="KW-0479">Metal-binding</keyword>
<dbReference type="Proteomes" id="UP000186698">
    <property type="component" value="Chromosome 8S"/>
</dbReference>
<dbReference type="PANTHER" id="PTHR25465">
    <property type="entry name" value="B-BOX DOMAIN CONTAINING"/>
    <property type="match status" value="1"/>
</dbReference>
<feature type="domain" description="B box-type" evidence="6">
    <location>
        <begin position="319"/>
        <end position="360"/>
    </location>
</feature>
<dbReference type="PROSITE" id="PS50119">
    <property type="entry name" value="ZF_BBOX"/>
    <property type="match status" value="2"/>
</dbReference>
<evidence type="ECO:0000259" key="6">
    <source>
        <dbReference type="PROSITE" id="PS50119"/>
    </source>
</evidence>
<evidence type="ECO:0000313" key="8">
    <source>
        <dbReference type="RefSeq" id="XP_018089071.2"/>
    </source>
</evidence>
<dbReference type="InterPro" id="IPR001841">
    <property type="entry name" value="Znf_RING"/>
</dbReference>
<dbReference type="Gene3D" id="3.30.160.60">
    <property type="entry name" value="Classic Zinc Finger"/>
    <property type="match status" value="2"/>
</dbReference>
<feature type="domain" description="B box-type" evidence="6">
    <location>
        <begin position="160"/>
        <end position="201"/>
    </location>
</feature>
<dbReference type="RefSeq" id="XP_018089071.2">
    <property type="nucleotide sequence ID" value="XM_018233582.2"/>
</dbReference>
<keyword evidence="8" id="KW-0436">Ligase</keyword>
<dbReference type="SMART" id="SM00184">
    <property type="entry name" value="RING"/>
    <property type="match status" value="2"/>
</dbReference>
<keyword evidence="7" id="KW-1185">Reference proteome</keyword>
<dbReference type="InterPro" id="IPR013083">
    <property type="entry name" value="Znf_RING/FYVE/PHD"/>
</dbReference>
<accession>A0A8J0TQS2</accession>
<dbReference type="SUPFAM" id="SSF57850">
    <property type="entry name" value="RING/U-box"/>
    <property type="match status" value="2"/>
</dbReference>
<sequence>MGYMIQTQDSMDRFQFQFCFCLCSVMRYSGLRDNLTCSVCCKIYTEPVTLPCGHNFCLVCIVRTWEEQRNIEEDPSCPLCRQTYRRSPKLKRNQMLSKIVQKFIFTQPEHSGPRDFCTYCLHSAVPSAVPATKSCLHCATSMCEDHVTQHSQSPEHELTEPAARCSAHQELLRFLCTEDGAPVCVSCCLAGEHRGHKVELLNEASEIRNIQVEVGAGLRDKLSCSVCCKIYTEPVTLPCGHNFCLVCIERTWEEHKNMGEYPFCPECGVRCMREKELRKNNTLCNIVPLLVPPPEHDPFCVPKHSKSAEHVSSEPSASPGLTHCSAHRELPRYLCTEDGAPVCLSCCLAGDHRGHKVQMFHEEQ</sequence>
<evidence type="ECO:0000313" key="7">
    <source>
        <dbReference type="Proteomes" id="UP000186698"/>
    </source>
</evidence>
<keyword evidence="2 4" id="KW-0863">Zinc-finger</keyword>
<evidence type="ECO:0000256" key="3">
    <source>
        <dbReference type="ARBA" id="ARBA00022833"/>
    </source>
</evidence>
<evidence type="ECO:0000256" key="2">
    <source>
        <dbReference type="ARBA" id="ARBA00022771"/>
    </source>
</evidence>
<keyword evidence="3" id="KW-0862">Zinc</keyword>
<protein>
    <submittedName>
        <fullName evidence="8">E3 ubiquitin/ISG15 ligase TRIM25 isoform X1</fullName>
    </submittedName>
</protein>
<dbReference type="SUPFAM" id="SSF57845">
    <property type="entry name" value="B-box zinc-binding domain"/>
    <property type="match status" value="2"/>
</dbReference>
<dbReference type="InterPro" id="IPR000315">
    <property type="entry name" value="Znf_B-box"/>
</dbReference>
<dbReference type="Pfam" id="PF13445">
    <property type="entry name" value="zf-RING_UBOX"/>
    <property type="match status" value="2"/>
</dbReference>
<gene>
    <name evidence="8" type="primary">LOC108700418</name>
</gene>